<protein>
    <recommendedName>
        <fullName evidence="2">AB hydrolase-1 domain-containing protein</fullName>
    </recommendedName>
</protein>
<feature type="domain" description="AB hydrolase-1" evidence="2">
    <location>
        <begin position="30"/>
        <end position="132"/>
    </location>
</feature>
<reference evidence="3" key="1">
    <citation type="submission" date="2018-05" db="EMBL/GenBank/DDBJ databases">
        <authorList>
            <person name="Lanie J.A."/>
            <person name="Ng W.-L."/>
            <person name="Kazmierczak K.M."/>
            <person name="Andrzejewski T.M."/>
            <person name="Davidsen T.M."/>
            <person name="Wayne K.J."/>
            <person name="Tettelin H."/>
            <person name="Glass J.I."/>
            <person name="Rusch D."/>
            <person name="Podicherti R."/>
            <person name="Tsui H.-C.T."/>
            <person name="Winkler M.E."/>
        </authorList>
    </citation>
    <scope>NUCLEOTIDE SEQUENCE</scope>
</reference>
<keyword evidence="1" id="KW-0378">Hydrolase</keyword>
<dbReference type="Gene3D" id="3.40.50.1820">
    <property type="entry name" value="alpha/beta hydrolase"/>
    <property type="match status" value="1"/>
</dbReference>
<name>A0A383A303_9ZZZZ</name>
<gene>
    <name evidence="3" type="ORF">METZ01_LOCUS454449</name>
</gene>
<evidence type="ECO:0000259" key="2">
    <source>
        <dbReference type="Pfam" id="PF00561"/>
    </source>
</evidence>
<dbReference type="InterPro" id="IPR029058">
    <property type="entry name" value="AB_hydrolase_fold"/>
</dbReference>
<evidence type="ECO:0000256" key="1">
    <source>
        <dbReference type="ARBA" id="ARBA00022801"/>
    </source>
</evidence>
<sequence length="143" mass="16208">MDQQAWRAKKKTVEVNGRNMAYVEMGEGDPIIFQHGNPTSSYLWRNIMPQLSDLGRCIAVDLIGMGDSDKLANSGPDRYTLKEHREYLYGAWEALGIKDNVTFVIHDWGSALGFEWCRQNPGAVKGVAHMEGIVKRILWDAWP</sequence>
<organism evidence="3">
    <name type="scientific">marine metagenome</name>
    <dbReference type="NCBI Taxonomy" id="408172"/>
    <lineage>
        <taxon>unclassified sequences</taxon>
        <taxon>metagenomes</taxon>
        <taxon>ecological metagenomes</taxon>
    </lineage>
</organism>
<dbReference type="SUPFAM" id="SSF53474">
    <property type="entry name" value="alpha/beta-Hydrolases"/>
    <property type="match status" value="1"/>
</dbReference>
<dbReference type="InterPro" id="IPR000639">
    <property type="entry name" value="Epox_hydrolase-like"/>
</dbReference>
<dbReference type="GO" id="GO:0016787">
    <property type="term" value="F:hydrolase activity"/>
    <property type="evidence" value="ECO:0007669"/>
    <property type="project" value="UniProtKB-KW"/>
</dbReference>
<feature type="non-terminal residue" evidence="3">
    <location>
        <position position="143"/>
    </location>
</feature>
<evidence type="ECO:0000313" key="3">
    <source>
        <dbReference type="EMBL" id="SVE01595.1"/>
    </source>
</evidence>
<dbReference type="AlphaFoldDB" id="A0A383A303"/>
<proteinExistence type="predicted"/>
<accession>A0A383A303</accession>
<dbReference type="Pfam" id="PF00561">
    <property type="entry name" value="Abhydrolase_1"/>
    <property type="match status" value="1"/>
</dbReference>
<dbReference type="EMBL" id="UINC01188393">
    <property type="protein sequence ID" value="SVE01595.1"/>
    <property type="molecule type" value="Genomic_DNA"/>
</dbReference>
<dbReference type="PANTHER" id="PTHR43329">
    <property type="entry name" value="EPOXIDE HYDROLASE"/>
    <property type="match status" value="1"/>
</dbReference>
<dbReference type="PRINTS" id="PR00412">
    <property type="entry name" value="EPOXHYDRLASE"/>
</dbReference>
<dbReference type="InterPro" id="IPR000073">
    <property type="entry name" value="AB_hydrolase_1"/>
</dbReference>